<dbReference type="Pfam" id="PF05365">
    <property type="entry name" value="UCR_UQCRX_QCR9"/>
    <property type="match status" value="1"/>
</dbReference>
<evidence type="ECO:0000256" key="4">
    <source>
        <dbReference type="ARBA" id="ARBA00022660"/>
    </source>
</evidence>
<keyword evidence="5 11" id="KW-0812">Transmembrane</keyword>
<keyword evidence="9" id="KW-0496">Mitochondrion</keyword>
<evidence type="ECO:0000256" key="10">
    <source>
        <dbReference type="ARBA" id="ARBA00023136"/>
    </source>
</evidence>
<keyword evidence="8 11" id="KW-1133">Transmembrane helix</keyword>
<feature type="transmembrane region" description="Helical" evidence="11">
    <location>
        <begin position="52"/>
        <end position="75"/>
    </location>
</feature>
<dbReference type="InterPro" id="IPR036656">
    <property type="entry name" value="QCR9_sf"/>
</dbReference>
<gene>
    <name evidence="12" type="ORF">BgAZ_104260</name>
</gene>
<dbReference type="EMBL" id="JAVEPI010000001">
    <property type="protein sequence ID" value="KAK1444520.1"/>
    <property type="molecule type" value="Genomic_DNA"/>
</dbReference>
<evidence type="ECO:0008006" key="14">
    <source>
        <dbReference type="Google" id="ProtNLM"/>
    </source>
</evidence>
<evidence type="ECO:0000256" key="1">
    <source>
        <dbReference type="ARBA" id="ARBA00004434"/>
    </source>
</evidence>
<dbReference type="GO" id="GO:0005743">
    <property type="term" value="C:mitochondrial inner membrane"/>
    <property type="evidence" value="ECO:0007669"/>
    <property type="project" value="UniProtKB-SubCell"/>
</dbReference>
<comment type="caution">
    <text evidence="12">The sequence shown here is derived from an EMBL/GenBank/DDBJ whole genome shotgun (WGS) entry which is preliminary data.</text>
</comment>
<evidence type="ECO:0000256" key="9">
    <source>
        <dbReference type="ARBA" id="ARBA00023128"/>
    </source>
</evidence>
<comment type="similarity">
    <text evidence="2">Belongs to the UQCR10/QCR9 family.</text>
</comment>
<comment type="subcellular location">
    <subcellularLocation>
        <location evidence="1">Mitochondrion inner membrane</location>
        <topology evidence="1">Single-pass membrane protein</topology>
    </subcellularLocation>
</comment>
<dbReference type="Proteomes" id="UP001230268">
    <property type="component" value="Unassembled WGS sequence"/>
</dbReference>
<evidence type="ECO:0000256" key="7">
    <source>
        <dbReference type="ARBA" id="ARBA00022982"/>
    </source>
</evidence>
<keyword evidence="10 11" id="KW-0472">Membrane</keyword>
<keyword evidence="7" id="KW-0249">Electron transport</keyword>
<dbReference type="Gene3D" id="1.20.5.260">
    <property type="entry name" value="Cytochrome b-c1 complex subunit 9"/>
    <property type="match status" value="1"/>
</dbReference>
<evidence type="ECO:0000256" key="3">
    <source>
        <dbReference type="ARBA" id="ARBA00022448"/>
    </source>
</evidence>
<keyword evidence="13" id="KW-1185">Reference proteome</keyword>
<dbReference type="GO" id="GO:0006122">
    <property type="term" value="P:mitochondrial electron transport, ubiquinol to cytochrome c"/>
    <property type="evidence" value="ECO:0007669"/>
    <property type="project" value="InterPro"/>
</dbReference>
<sequence length="96" mass="11025">MVFGSPYSDVYPKGVWDSLKKSRRGKDMFAPVFSVLNASRIYDHVLKHSKGYWMFSVLGGCVSCYALGTVCDNVWKKVNKGRLYIDLPYKYPEEDD</sequence>
<dbReference type="InterPro" id="IPR008027">
    <property type="entry name" value="QCR9"/>
</dbReference>
<keyword evidence="6" id="KW-0999">Mitochondrion inner membrane</keyword>
<reference evidence="12" key="1">
    <citation type="submission" date="2023-08" db="EMBL/GenBank/DDBJ databases">
        <title>Draft sequence of the Babesia gibsoni genome.</title>
        <authorList>
            <person name="Yamagishi J.Y."/>
            <person name="Xuan X.X."/>
        </authorList>
    </citation>
    <scope>NUCLEOTIDE SEQUENCE</scope>
    <source>
        <strain evidence="12">Azabu</strain>
    </source>
</reference>
<protein>
    <recommendedName>
        <fullName evidence="14">Cytochrome b-c1 complex subunit 9</fullName>
    </recommendedName>
</protein>
<evidence type="ECO:0000256" key="11">
    <source>
        <dbReference type="SAM" id="Phobius"/>
    </source>
</evidence>
<dbReference type="GO" id="GO:0045275">
    <property type="term" value="C:respiratory chain complex III"/>
    <property type="evidence" value="ECO:0007669"/>
    <property type="project" value="InterPro"/>
</dbReference>
<keyword evidence="3" id="KW-0813">Transport</keyword>
<evidence type="ECO:0000256" key="6">
    <source>
        <dbReference type="ARBA" id="ARBA00022792"/>
    </source>
</evidence>
<dbReference type="SUPFAM" id="SSF81514">
    <property type="entry name" value="Subunit X (non-heme 7 kDa protein) of cytochrome bc1 complex (Ubiquinol-cytochrome c reductase)"/>
    <property type="match status" value="1"/>
</dbReference>
<proteinExistence type="inferred from homology"/>
<name>A0AAD8URQ9_BABGI</name>
<evidence type="ECO:0000256" key="2">
    <source>
        <dbReference type="ARBA" id="ARBA00007856"/>
    </source>
</evidence>
<evidence type="ECO:0000313" key="13">
    <source>
        <dbReference type="Proteomes" id="UP001230268"/>
    </source>
</evidence>
<evidence type="ECO:0000256" key="5">
    <source>
        <dbReference type="ARBA" id="ARBA00022692"/>
    </source>
</evidence>
<evidence type="ECO:0000313" key="12">
    <source>
        <dbReference type="EMBL" id="KAK1444520.1"/>
    </source>
</evidence>
<keyword evidence="4" id="KW-0679">Respiratory chain</keyword>
<organism evidence="12 13">
    <name type="scientific">Babesia gibsoni</name>
    <dbReference type="NCBI Taxonomy" id="33632"/>
    <lineage>
        <taxon>Eukaryota</taxon>
        <taxon>Sar</taxon>
        <taxon>Alveolata</taxon>
        <taxon>Apicomplexa</taxon>
        <taxon>Aconoidasida</taxon>
        <taxon>Piroplasmida</taxon>
        <taxon>Babesiidae</taxon>
        <taxon>Babesia</taxon>
    </lineage>
</organism>
<accession>A0AAD8URQ9</accession>
<dbReference type="AlphaFoldDB" id="A0AAD8URQ9"/>
<evidence type="ECO:0000256" key="8">
    <source>
        <dbReference type="ARBA" id="ARBA00022989"/>
    </source>
</evidence>